<dbReference type="InterPro" id="IPR042099">
    <property type="entry name" value="ANL_N_sf"/>
</dbReference>
<dbReference type="EMBL" id="JBHRVD010000001">
    <property type="protein sequence ID" value="MFC3323607.1"/>
    <property type="molecule type" value="Genomic_DNA"/>
</dbReference>
<feature type="transmembrane region" description="Helical" evidence="1">
    <location>
        <begin position="810"/>
        <end position="830"/>
    </location>
</feature>
<accession>A0ABV7MNX0</accession>
<feature type="transmembrane region" description="Helical" evidence="1">
    <location>
        <begin position="595"/>
        <end position="618"/>
    </location>
</feature>
<evidence type="ECO:0000313" key="4">
    <source>
        <dbReference type="Proteomes" id="UP001595648"/>
    </source>
</evidence>
<name>A0ABV7MNX0_9HYPH</name>
<dbReference type="PANTHER" id="PTHR43767">
    <property type="entry name" value="LONG-CHAIN-FATTY-ACID--COA LIGASE"/>
    <property type="match status" value="1"/>
</dbReference>
<feature type="transmembrane region" description="Helical" evidence="1">
    <location>
        <begin position="725"/>
        <end position="743"/>
    </location>
</feature>
<dbReference type="InterPro" id="IPR050237">
    <property type="entry name" value="ATP-dep_AMP-bd_enzyme"/>
</dbReference>
<keyword evidence="1" id="KW-1133">Transmembrane helix</keyword>
<keyword evidence="1" id="KW-0472">Membrane</keyword>
<dbReference type="SUPFAM" id="SSF56801">
    <property type="entry name" value="Acetyl-CoA synthetase-like"/>
    <property type="match status" value="1"/>
</dbReference>
<organism evidence="3 4">
    <name type="scientific">Mesorhizobium cantuariense</name>
    <dbReference type="NCBI Taxonomy" id="1300275"/>
    <lineage>
        <taxon>Bacteria</taxon>
        <taxon>Pseudomonadati</taxon>
        <taxon>Pseudomonadota</taxon>
        <taxon>Alphaproteobacteria</taxon>
        <taxon>Hyphomicrobiales</taxon>
        <taxon>Phyllobacteriaceae</taxon>
        <taxon>Mesorhizobium</taxon>
    </lineage>
</organism>
<gene>
    <name evidence="3" type="ORF">ACFOJ9_17735</name>
</gene>
<keyword evidence="1" id="KW-0812">Transmembrane</keyword>
<dbReference type="Gene3D" id="3.40.50.12780">
    <property type="entry name" value="N-terminal domain of ligase-like"/>
    <property type="match status" value="1"/>
</dbReference>
<feature type="transmembrane region" description="Helical" evidence="1">
    <location>
        <begin position="698"/>
        <end position="718"/>
    </location>
</feature>
<evidence type="ECO:0000256" key="1">
    <source>
        <dbReference type="SAM" id="Phobius"/>
    </source>
</evidence>
<dbReference type="PANTHER" id="PTHR43767:SF10">
    <property type="entry name" value="SURFACTIN SYNTHASE SUBUNIT 1"/>
    <property type="match status" value="1"/>
</dbReference>
<feature type="transmembrane region" description="Helical" evidence="1">
    <location>
        <begin position="556"/>
        <end position="574"/>
    </location>
</feature>
<comment type="caution">
    <text evidence="3">The sequence shown here is derived from an EMBL/GenBank/DDBJ whole genome shotgun (WGS) entry which is preliminary data.</text>
</comment>
<keyword evidence="4" id="KW-1185">Reference proteome</keyword>
<dbReference type="RefSeq" id="WP_378980223.1">
    <property type="nucleotide sequence ID" value="NZ_JBHRVD010000001.1"/>
</dbReference>
<sequence length="885" mass="95936">MVPVFATDLARYGDSPALLIDRRPPISYAELARRVTAFGEQLGAQKCLIALEAASSEHAVTAYLGALAGGHSVALLPPDEPQAIDAFREKFAPDVVYRRVDRRWRLEKIPADAQGALHPDLALLLTTSGSTGHGKGVRLSSTAVEANARAIAEYLDLRTSDRTALVLPLHYSYGLSVLNSHLAVGGSIYLTNRSVLDDNFLEALEKTGCTNLSGVPFTYELLERIGFRERLPSRLRFMTVAGGRLEPGLVRAYHARLAAAGRKFFVMYGQTEATARIAYLPPELAGTAPDRIGIAIPGGELSLQDDKGRPISEPGVPGEIVYRGPNVMMGYAQDRADLARGPEVDALHTGDIACSDAGGLYRIVGRQRRMSKIAGIRIGHDALETALAAEGIPAAVVGNDETILAAYTAARSSGEVCAYLARATGLTLRHVKAVRLMALPRLASGKIDYLALKARLEEEHADRQGVAEAFRQAFFPHPVGEEDSFTSLGGDSLRYVEISMVLDRRLGYIPNRWERMSLAELARLRPERHPKRAVGSDLVVRALAILLVVTQHATLWPVPGGAAAMTVLIGYAIARFQKESLLEGDFARYFRPLALILFPYYAILAGYALAWGTVPWTSVFLVGNFGFADPVRHTMLPFLYWFVEVYVQMLVVLAALFLIPAVRATARQDPFLLGLLLLLSAVALRFVGPVIWPIGERQIFTLPWVFYLCAFGWCAASADTRQRRLMVLFLALIVMPLVAYASGNWIGSWIKYGLQIGVLATLLYVPRFLLPSWASAVVVAIAAASYHIYLLHRLVPELLIAPIEASVPGWLFTSAAILGGLALGLIVHSAQSKGVAFARSVASADWNSRMLHGGRQLASLSAHPRTAIGSAGGSPEKHGGPPNVV</sequence>
<feature type="domain" description="AMP-dependent synthetase/ligase" evidence="2">
    <location>
        <begin position="8"/>
        <end position="331"/>
    </location>
</feature>
<evidence type="ECO:0000259" key="2">
    <source>
        <dbReference type="Pfam" id="PF00501"/>
    </source>
</evidence>
<reference evidence="4" key="1">
    <citation type="journal article" date="2019" name="Int. J. Syst. Evol. Microbiol.">
        <title>The Global Catalogue of Microorganisms (GCM) 10K type strain sequencing project: providing services to taxonomists for standard genome sequencing and annotation.</title>
        <authorList>
            <consortium name="The Broad Institute Genomics Platform"/>
            <consortium name="The Broad Institute Genome Sequencing Center for Infectious Disease"/>
            <person name="Wu L."/>
            <person name="Ma J."/>
        </authorList>
    </citation>
    <scope>NUCLEOTIDE SEQUENCE [LARGE SCALE GENOMIC DNA]</scope>
    <source>
        <strain evidence="4">ICMP 19515</strain>
    </source>
</reference>
<feature type="transmembrane region" description="Helical" evidence="1">
    <location>
        <begin position="638"/>
        <end position="659"/>
    </location>
</feature>
<proteinExistence type="predicted"/>
<dbReference type="Pfam" id="PF00501">
    <property type="entry name" value="AMP-binding"/>
    <property type="match status" value="1"/>
</dbReference>
<evidence type="ECO:0000313" key="3">
    <source>
        <dbReference type="EMBL" id="MFC3323607.1"/>
    </source>
</evidence>
<feature type="transmembrane region" description="Helical" evidence="1">
    <location>
        <begin position="772"/>
        <end position="790"/>
    </location>
</feature>
<feature type="transmembrane region" description="Helical" evidence="1">
    <location>
        <begin position="749"/>
        <end position="765"/>
    </location>
</feature>
<protein>
    <submittedName>
        <fullName evidence="3">AMP-binding protein</fullName>
    </submittedName>
</protein>
<feature type="transmembrane region" description="Helical" evidence="1">
    <location>
        <begin position="671"/>
        <end position="692"/>
    </location>
</feature>
<dbReference type="Proteomes" id="UP001595648">
    <property type="component" value="Unassembled WGS sequence"/>
</dbReference>
<dbReference type="InterPro" id="IPR000873">
    <property type="entry name" value="AMP-dep_synth/lig_dom"/>
</dbReference>